<name>A0A3M0CXT3_9PROT</name>
<dbReference type="InParanoid" id="A0A3M0CXT3"/>
<dbReference type="CDD" id="cd16439">
    <property type="entry name" value="beta_Kdo_transferase_KpsC_2"/>
    <property type="match status" value="1"/>
</dbReference>
<dbReference type="GO" id="GO:0000271">
    <property type="term" value="P:polysaccharide biosynthetic process"/>
    <property type="evidence" value="ECO:0007669"/>
    <property type="project" value="InterPro"/>
</dbReference>
<keyword evidence="2" id="KW-1185">Reference proteome</keyword>
<dbReference type="EMBL" id="REFR01000009">
    <property type="protein sequence ID" value="RMB12469.1"/>
    <property type="molecule type" value="Genomic_DNA"/>
</dbReference>
<dbReference type="GO" id="GO:0015774">
    <property type="term" value="P:polysaccharide transport"/>
    <property type="evidence" value="ECO:0007669"/>
    <property type="project" value="InterPro"/>
</dbReference>
<evidence type="ECO:0000313" key="2">
    <source>
        <dbReference type="Proteomes" id="UP000271227"/>
    </source>
</evidence>
<reference evidence="1 2" key="1">
    <citation type="submission" date="2018-10" db="EMBL/GenBank/DDBJ databases">
        <title>Genomic Encyclopedia of Archaeal and Bacterial Type Strains, Phase II (KMG-II): from individual species to whole genera.</title>
        <authorList>
            <person name="Goeker M."/>
        </authorList>
    </citation>
    <scope>NUCLEOTIDE SEQUENCE [LARGE SCALE GENOMIC DNA]</scope>
    <source>
        <strain evidence="1 2">DSM 25217</strain>
    </source>
</reference>
<comment type="caution">
    <text evidence="1">The sequence shown here is derived from an EMBL/GenBank/DDBJ whole genome shotgun (WGS) entry which is preliminary data.</text>
</comment>
<dbReference type="InterPro" id="IPR007833">
    <property type="entry name" value="Capsule_polysaccharide_synth"/>
</dbReference>
<gene>
    <name evidence="1" type="ORF">BXY39_0965</name>
</gene>
<organism evidence="1 2">
    <name type="scientific">Eilatimonas milleporae</name>
    <dbReference type="NCBI Taxonomy" id="911205"/>
    <lineage>
        <taxon>Bacteria</taxon>
        <taxon>Pseudomonadati</taxon>
        <taxon>Pseudomonadota</taxon>
        <taxon>Alphaproteobacteria</taxon>
        <taxon>Kordiimonadales</taxon>
        <taxon>Kordiimonadaceae</taxon>
        <taxon>Eilatimonas</taxon>
    </lineage>
</organism>
<dbReference type="OrthoDB" id="543755at2"/>
<dbReference type="Proteomes" id="UP000271227">
    <property type="component" value="Unassembled WGS sequence"/>
</dbReference>
<sequence>MIARTLSAGIAGDPLIPPLLGVAVKKGVADTAPGDVIVGWGAKDNTRKARDFAAGNGLAYWCLEDGFLGYLSHPADDPRRLSLIVDKTGIYYDATAPSDLERLLNDGDWITDARLSRARAALERIRQWGLSKYNHGASALSSVLTKRISDHKGPVVLVVDQTAGDLSIPLGLASARSFDAMLAAALDENPDALVLIKTHPDVLAGKKHGHYRIADLPERALPVTENCTPLSLLNHVDRVYVVTSQMGFDALVAGKPVTCFGMPFYAGWGVTDDRQTCPRRTARRTLVELAAAALMEYARYVNPYDGRPCELEDALDLLVAERQLPRPEAVTLHAVGFSLWKRGFVAHFTGRGIARVRFVTPEKLSRHAVGPDDAVLVWGRKHDDSLAGLDPTVPVWRMEDGFIRSVGLGSDLARPASLILDRSGIYYDGRYPSDLETFLKTHVFSDRDLARGEKLIGMIRESRISKYNVGSRARLDWRGRSGGRTVILVPGQVDSDASIRFGAVGVASNADLLQAVRASAPDAFIVFKPHPDVVSGNRRGAVPEDVLAACADTVIVDADIIDCLDAADAVHTMTSLTGFEALLRDMPVTVYGLPFYAGWGLTEDRAVCDRRGRTLPLAALVYALLAVYARNVDWRSGLPTSPEVLVAAMASAAAHPLKARHGAMDQLMRLIRKFRFFMHAALR</sequence>
<protein>
    <submittedName>
        <fullName evidence="1">Capsular polysaccharide export protein</fullName>
    </submittedName>
</protein>
<dbReference type="RefSeq" id="WP_121937638.1">
    <property type="nucleotide sequence ID" value="NZ_REFR01000009.1"/>
</dbReference>
<dbReference type="Pfam" id="PF05159">
    <property type="entry name" value="Capsule_synth"/>
    <property type="match status" value="2"/>
</dbReference>
<dbReference type="CDD" id="cd16440">
    <property type="entry name" value="beta_Kdo_transferase_KpsC_1"/>
    <property type="match status" value="1"/>
</dbReference>
<proteinExistence type="predicted"/>
<evidence type="ECO:0000313" key="1">
    <source>
        <dbReference type="EMBL" id="RMB12469.1"/>
    </source>
</evidence>
<dbReference type="AlphaFoldDB" id="A0A3M0CXT3"/>
<accession>A0A3M0CXT3</accession>